<protein>
    <recommendedName>
        <fullName evidence="5">Tyrosine recombinase XerA</fullName>
    </recommendedName>
</protein>
<keyword evidence="2 5" id="KW-0229">DNA integration</keyword>
<gene>
    <name evidence="5" type="primary">xerA</name>
    <name evidence="8" type="ORF">K8N75_05590</name>
</gene>
<dbReference type="InterPro" id="IPR011010">
    <property type="entry name" value="DNA_brk_join_enz"/>
</dbReference>
<dbReference type="AlphaFoldDB" id="A0A8T5UWG3"/>
<evidence type="ECO:0000259" key="6">
    <source>
        <dbReference type="PROSITE" id="PS51898"/>
    </source>
</evidence>
<comment type="caution">
    <text evidence="8">The sequence shown here is derived from an EMBL/GenBank/DDBJ whole genome shotgun (WGS) entry which is preliminary data.</text>
</comment>
<dbReference type="InterPro" id="IPR050090">
    <property type="entry name" value="Tyrosine_recombinase_XerCD"/>
</dbReference>
<dbReference type="Proteomes" id="UP000825933">
    <property type="component" value="Unassembled WGS sequence"/>
</dbReference>
<dbReference type="NCBIfam" id="NF040815">
    <property type="entry name" value="recomb_XerA_Arch"/>
    <property type="match status" value="1"/>
</dbReference>
<feature type="active site" evidence="5">
    <location>
        <position position="305"/>
    </location>
</feature>
<dbReference type="GO" id="GO:0005737">
    <property type="term" value="C:cytoplasm"/>
    <property type="evidence" value="ECO:0007669"/>
    <property type="project" value="UniProtKB-SubCell"/>
</dbReference>
<evidence type="ECO:0000256" key="4">
    <source>
        <dbReference type="ARBA" id="ARBA00023172"/>
    </source>
</evidence>
<dbReference type="InterPro" id="IPR010998">
    <property type="entry name" value="Integrase_recombinase_N"/>
</dbReference>
<feature type="active site" evidence="5">
    <location>
        <position position="282"/>
    </location>
</feature>
<keyword evidence="1 5" id="KW-0963">Cytoplasm</keyword>
<dbReference type="InterPro" id="IPR033686">
    <property type="entry name" value="XerA"/>
</dbReference>
<dbReference type="CDD" id="cd00798">
    <property type="entry name" value="INT_XerDC_C"/>
    <property type="match status" value="1"/>
</dbReference>
<evidence type="ECO:0000256" key="5">
    <source>
        <dbReference type="HAMAP-Rule" id="MF_02055"/>
    </source>
</evidence>
<keyword evidence="3 5" id="KW-0238">DNA-binding</keyword>
<dbReference type="GO" id="GO:0006313">
    <property type="term" value="P:DNA transposition"/>
    <property type="evidence" value="ECO:0007669"/>
    <property type="project" value="UniProtKB-UniRule"/>
</dbReference>
<keyword evidence="9" id="KW-1185">Reference proteome</keyword>
<feature type="active site" evidence="5">
    <location>
        <position position="214"/>
    </location>
</feature>
<feature type="active site" evidence="5">
    <location>
        <position position="279"/>
    </location>
</feature>
<dbReference type="SUPFAM" id="SSF56349">
    <property type="entry name" value="DNA breaking-rejoining enzymes"/>
    <property type="match status" value="1"/>
</dbReference>
<dbReference type="Gene3D" id="1.10.443.10">
    <property type="entry name" value="Intergrase catalytic core"/>
    <property type="match status" value="1"/>
</dbReference>
<reference evidence="9" key="1">
    <citation type="journal article" date="2022" name="Microbiol. Resour. Announc.">
        <title>Draft Genome Sequence of a Methanogenic Archaeon from West Spitsbergen Permafrost.</title>
        <authorList>
            <person name="Trubitsyn V."/>
            <person name="Rivkina E."/>
            <person name="Shcherbakova V."/>
        </authorList>
    </citation>
    <scope>NUCLEOTIDE SEQUENCE [LARGE SCALE GENOMIC DNA]</scope>
    <source>
        <strain evidence="9">VT</strain>
    </source>
</reference>
<dbReference type="HAMAP" id="MF_02055">
    <property type="entry name" value="Recomb_XerA"/>
    <property type="match status" value="1"/>
</dbReference>
<dbReference type="Gene3D" id="1.10.150.130">
    <property type="match status" value="1"/>
</dbReference>
<dbReference type="PANTHER" id="PTHR30349">
    <property type="entry name" value="PHAGE INTEGRASE-RELATED"/>
    <property type="match status" value="1"/>
</dbReference>
<dbReference type="GO" id="GO:0003677">
    <property type="term" value="F:DNA binding"/>
    <property type="evidence" value="ECO:0007669"/>
    <property type="project" value="UniProtKB-UniRule"/>
</dbReference>
<dbReference type="RefSeq" id="WP_223791136.1">
    <property type="nucleotide sequence ID" value="NZ_JAIOUQ010000007.1"/>
</dbReference>
<comment type="similarity">
    <text evidence="5">Belongs to the 'phage' integrase family. XerA subfamily.</text>
</comment>
<name>A0A8T5UWG3_9EURY</name>
<feature type="active site" evidence="5">
    <location>
        <position position="190"/>
    </location>
</feature>
<keyword evidence="4 5" id="KW-0233">DNA recombination</keyword>
<accession>A0A8T5UWG3</accession>
<evidence type="ECO:0000313" key="8">
    <source>
        <dbReference type="EMBL" id="MBZ2165510.1"/>
    </source>
</evidence>
<dbReference type="Pfam" id="PF00589">
    <property type="entry name" value="Phage_integrase"/>
    <property type="match status" value="1"/>
</dbReference>
<dbReference type="EMBL" id="JAIOUQ010000007">
    <property type="protein sequence ID" value="MBZ2165510.1"/>
    <property type="molecule type" value="Genomic_DNA"/>
</dbReference>
<feature type="domain" description="Tyr recombinase" evidence="6">
    <location>
        <begin position="140"/>
        <end position="327"/>
    </location>
</feature>
<evidence type="ECO:0000256" key="3">
    <source>
        <dbReference type="ARBA" id="ARBA00023125"/>
    </source>
</evidence>
<feature type="domain" description="Core-binding (CB)" evidence="7">
    <location>
        <begin position="39"/>
        <end position="125"/>
    </location>
</feature>
<organism evidence="8 9">
    <name type="scientific">Methanobacterium spitsbergense</name>
    <dbReference type="NCBI Taxonomy" id="2874285"/>
    <lineage>
        <taxon>Archaea</taxon>
        <taxon>Methanobacteriati</taxon>
        <taxon>Methanobacteriota</taxon>
        <taxon>Methanomada group</taxon>
        <taxon>Methanobacteria</taxon>
        <taxon>Methanobacteriales</taxon>
        <taxon>Methanobacteriaceae</taxon>
        <taxon>Methanobacterium</taxon>
    </lineage>
</organism>
<comment type="function">
    <text evidence="5">Site-specific tyrosine recombinase, which acts by catalyzing the cutting and rejoining of the recombining DNA molecules.</text>
</comment>
<dbReference type="PROSITE" id="PS51898">
    <property type="entry name" value="TYR_RECOMBINASE"/>
    <property type="match status" value="1"/>
</dbReference>
<evidence type="ECO:0000259" key="7">
    <source>
        <dbReference type="PROSITE" id="PS51900"/>
    </source>
</evidence>
<dbReference type="InterPro" id="IPR002104">
    <property type="entry name" value="Integrase_catalytic"/>
</dbReference>
<dbReference type="InterPro" id="IPR044068">
    <property type="entry name" value="CB"/>
</dbReference>
<dbReference type="PANTHER" id="PTHR30349:SF41">
    <property type="entry name" value="INTEGRASE_RECOMBINASE PROTEIN MJ0367-RELATED"/>
    <property type="match status" value="1"/>
</dbReference>
<dbReference type="PROSITE" id="PS51900">
    <property type="entry name" value="CB"/>
    <property type="match status" value="1"/>
</dbReference>
<comment type="subcellular location">
    <subcellularLocation>
        <location evidence="5">Cytoplasm</location>
    </subcellularLocation>
</comment>
<evidence type="ECO:0000256" key="1">
    <source>
        <dbReference type="ARBA" id="ARBA00022490"/>
    </source>
</evidence>
<sequence length="331" mass="38634">MNPYPNQHWKNLEGGSANLQRAVPGESDYILRENILDAFDFPEMIEDYLIELEIRNYSKNTIKTYRSIINNFHRFLQKEEDLYDERLVLRAFKRYIRYLKREKNVSQNYIYLVTVVAKKFFEFGGIGVLKDVKTPKRTKSLPKSLNENEVINLINAMDKNGDEGVKSEHSEFLKLRNKVILALLYSSGLRVSELVKLHSDSVDLRDRTLRIRGKGEKDRIVLFDEETKELLEGYILKRGDHSDYLFVNRSGNHLTPRYIQMMIKDYAKAAGIKKRVTPHILRHSFATHLLKNGVDIRAIQQLLGHANLSTTQIYTSVDMHTLKNVYDRAKN</sequence>
<evidence type="ECO:0000313" key="9">
    <source>
        <dbReference type="Proteomes" id="UP000825933"/>
    </source>
</evidence>
<evidence type="ECO:0000256" key="2">
    <source>
        <dbReference type="ARBA" id="ARBA00022908"/>
    </source>
</evidence>
<proteinExistence type="inferred from homology"/>
<dbReference type="GO" id="GO:0009037">
    <property type="term" value="F:tyrosine-based site-specific recombinase activity"/>
    <property type="evidence" value="ECO:0007669"/>
    <property type="project" value="UniProtKB-UniRule"/>
</dbReference>
<dbReference type="InterPro" id="IPR013762">
    <property type="entry name" value="Integrase-like_cat_sf"/>
</dbReference>
<feature type="active site" description="O-(3'-phospho-DNA)-tyrosine intermediate" evidence="5">
    <location>
        <position position="314"/>
    </location>
</feature>